<sequence length="273" mass="30319">MRLDLPNATIVDGSAIRWGRAGEGPPLVAIHGTPFSSQVWRRIVPHLAPHWTVYWFDLAGYGRSEMREGQDVSLGVQNRVLAALLQEWGLERPHVLAHDFGGATALRGHFLDGLSYASLTIFDAVALAPWGSPFVRHVRQHEAAFAGMPAYMHDALVTAYLQTSAHRGLDEEALRIYAEPWTGDQGQPAFYRQIAQMDQRYTDEVESLYRPLDCPVTVLWGEEDGWIPLDKGRDLAGRISDRPLVVIPEAGHLVQEDCPEAIVAAMLRQLPAA</sequence>
<dbReference type="Gene3D" id="3.40.50.1820">
    <property type="entry name" value="alpha/beta hydrolase"/>
    <property type="match status" value="1"/>
</dbReference>
<accession>A0A857CD45</accession>
<dbReference type="InterPro" id="IPR029058">
    <property type="entry name" value="AB_hydrolase_fold"/>
</dbReference>
<dbReference type="EMBL" id="CP046908">
    <property type="protein sequence ID" value="QGZ36771.1"/>
    <property type="molecule type" value="Genomic_DNA"/>
</dbReference>
<dbReference type="SUPFAM" id="SSF53474">
    <property type="entry name" value="alpha/beta-Hydrolases"/>
    <property type="match status" value="1"/>
</dbReference>
<dbReference type="PANTHER" id="PTHR46438:SF2">
    <property type="entry name" value="ALPHA_BETA-HYDROLASES SUPERFAMILY PROTEIN"/>
    <property type="match status" value="1"/>
</dbReference>
<evidence type="ECO:0000313" key="2">
    <source>
        <dbReference type="EMBL" id="QGZ36771.1"/>
    </source>
</evidence>
<reference evidence="2 3" key="1">
    <citation type="submission" date="2019-12" db="EMBL/GenBank/DDBJ databases">
        <title>The genome of Stappia indica PHM037.</title>
        <authorList>
            <person name="Kacar D."/>
            <person name="Galan B."/>
            <person name="Canedo L."/>
            <person name="Rodriguez P."/>
            <person name="de la Calle F."/>
            <person name="Garcia J.L."/>
        </authorList>
    </citation>
    <scope>NUCLEOTIDE SEQUENCE [LARGE SCALE GENOMIC DNA]</scope>
    <source>
        <strain evidence="2 3">PHM037</strain>
    </source>
</reference>
<dbReference type="GO" id="GO:0016787">
    <property type="term" value="F:hydrolase activity"/>
    <property type="evidence" value="ECO:0007669"/>
    <property type="project" value="UniProtKB-KW"/>
</dbReference>
<dbReference type="InterPro" id="IPR000073">
    <property type="entry name" value="AB_hydrolase_1"/>
</dbReference>
<gene>
    <name evidence="2" type="ORF">GH266_21105</name>
</gene>
<evidence type="ECO:0000313" key="3">
    <source>
        <dbReference type="Proteomes" id="UP000435648"/>
    </source>
</evidence>
<dbReference type="KEGG" id="siw:GH266_21105"/>
<organism evidence="2 3">
    <name type="scientific">Stappia indica</name>
    <dbReference type="NCBI Taxonomy" id="538381"/>
    <lineage>
        <taxon>Bacteria</taxon>
        <taxon>Pseudomonadati</taxon>
        <taxon>Pseudomonadota</taxon>
        <taxon>Alphaproteobacteria</taxon>
        <taxon>Hyphomicrobiales</taxon>
        <taxon>Stappiaceae</taxon>
        <taxon>Stappia</taxon>
    </lineage>
</organism>
<dbReference type="Pfam" id="PF12697">
    <property type="entry name" value="Abhydrolase_6"/>
    <property type="match status" value="1"/>
</dbReference>
<dbReference type="OrthoDB" id="9804723at2"/>
<proteinExistence type="predicted"/>
<evidence type="ECO:0000259" key="1">
    <source>
        <dbReference type="Pfam" id="PF12697"/>
    </source>
</evidence>
<feature type="domain" description="AB hydrolase-1" evidence="1">
    <location>
        <begin position="27"/>
        <end position="265"/>
    </location>
</feature>
<dbReference type="PANTHER" id="PTHR46438">
    <property type="entry name" value="ALPHA/BETA-HYDROLASES SUPERFAMILY PROTEIN"/>
    <property type="match status" value="1"/>
</dbReference>
<name>A0A857CD45_9HYPH</name>
<keyword evidence="2" id="KW-0378">Hydrolase</keyword>
<dbReference type="RefSeq" id="WP_158195592.1">
    <property type="nucleotide sequence ID" value="NZ_CP046908.1"/>
</dbReference>
<dbReference type="Proteomes" id="UP000435648">
    <property type="component" value="Chromosome"/>
</dbReference>
<protein>
    <submittedName>
        <fullName evidence="2">Alpha/beta fold hydrolase</fullName>
    </submittedName>
</protein>
<dbReference type="AlphaFoldDB" id="A0A857CD45"/>
<dbReference type="PRINTS" id="PR00111">
    <property type="entry name" value="ABHYDROLASE"/>
</dbReference>